<dbReference type="EMBL" id="CP003811">
    <property type="protein sequence ID" value="AIQ93630.1"/>
    <property type="molecule type" value="Genomic_DNA"/>
</dbReference>
<dbReference type="STRING" id="693986.MOC_5875"/>
<organism evidence="1 2">
    <name type="scientific">Methylobacterium oryzae CBMB20</name>
    <dbReference type="NCBI Taxonomy" id="693986"/>
    <lineage>
        <taxon>Bacteria</taxon>
        <taxon>Pseudomonadati</taxon>
        <taxon>Pseudomonadota</taxon>
        <taxon>Alphaproteobacteria</taxon>
        <taxon>Hyphomicrobiales</taxon>
        <taxon>Methylobacteriaceae</taxon>
        <taxon>Methylobacterium</taxon>
    </lineage>
</organism>
<reference evidence="1 2" key="1">
    <citation type="journal article" date="2014" name="PLoS ONE">
        <title>Genome Information of Methylobacterium oryzae, a Plant-Probiotic Methylotroph in the Phyllosphere.</title>
        <authorList>
            <person name="Kwak M.J."/>
            <person name="Jeong H."/>
            <person name="Madhaiyan M."/>
            <person name="Lee Y."/>
            <person name="Sa T.M."/>
            <person name="Oh T.K."/>
            <person name="Kim J.F."/>
        </authorList>
    </citation>
    <scope>NUCLEOTIDE SEQUENCE [LARGE SCALE GENOMIC DNA]</scope>
    <source>
        <strain evidence="1 2">CBMB20</strain>
    </source>
</reference>
<evidence type="ECO:0000313" key="2">
    <source>
        <dbReference type="Proteomes" id="UP000029492"/>
    </source>
</evidence>
<dbReference type="KEGG" id="mor:MOC_5875"/>
<protein>
    <submittedName>
        <fullName evidence="1">Protein of unassigned function</fullName>
    </submittedName>
</protein>
<proteinExistence type="predicted"/>
<dbReference type="AlphaFoldDB" id="A0A089P498"/>
<dbReference type="HOGENOM" id="CLU_2807549_0_0_5"/>
<accession>A0A089P498</accession>
<name>A0A089P498_9HYPH</name>
<evidence type="ECO:0000313" key="1">
    <source>
        <dbReference type="EMBL" id="AIQ93630.1"/>
    </source>
</evidence>
<keyword evidence="2" id="KW-1185">Reference proteome</keyword>
<dbReference type="Proteomes" id="UP000029492">
    <property type="component" value="Chromosome"/>
</dbReference>
<gene>
    <name evidence="1" type="ORF">MOC_5875</name>
</gene>
<sequence length="67" mass="7128">MITNAIARPDARSIGAWASVGALRTRARSPTGCRLASVIAAQSSRSKRQVFTSAVAAPEPRAGRHRR</sequence>